<keyword evidence="19 27" id="KW-1133">Transmembrane helix</keyword>
<evidence type="ECO:0000259" key="29">
    <source>
        <dbReference type="Pfam" id="PF00912"/>
    </source>
</evidence>
<keyword evidence="20 27" id="KW-0472">Membrane</keyword>
<proteinExistence type="inferred from homology"/>
<keyword evidence="11" id="KW-0645">Protease</keyword>
<evidence type="ECO:0000256" key="9">
    <source>
        <dbReference type="ARBA" id="ARBA00022519"/>
    </source>
</evidence>
<evidence type="ECO:0000256" key="3">
    <source>
        <dbReference type="ARBA" id="ARBA00004752"/>
    </source>
</evidence>
<keyword evidence="10" id="KW-0121">Carboxypeptidase</keyword>
<dbReference type="RefSeq" id="WP_192540902.1">
    <property type="nucleotide sequence ID" value="NZ_JBQDLW010000050.1"/>
</dbReference>
<keyword evidence="23" id="KW-0961">Cell wall biogenesis/degradation</keyword>
<dbReference type="InterPro" id="IPR023346">
    <property type="entry name" value="Lysozyme-like_dom_sf"/>
</dbReference>
<keyword evidence="8" id="KW-1003">Cell membrane</keyword>
<comment type="similarity">
    <text evidence="4">In the C-terminal section; belongs to the transpeptidase family.</text>
</comment>
<feature type="transmembrane region" description="Helical" evidence="27">
    <location>
        <begin position="7"/>
        <end position="29"/>
    </location>
</feature>
<evidence type="ECO:0000256" key="22">
    <source>
        <dbReference type="ARBA" id="ARBA00023268"/>
    </source>
</evidence>
<evidence type="ECO:0000313" key="31">
    <source>
        <dbReference type="EMBL" id="MBE0456767.1"/>
    </source>
</evidence>
<dbReference type="Pfam" id="PF17092">
    <property type="entry name" value="PCB_OB"/>
    <property type="match status" value="1"/>
</dbReference>
<evidence type="ECO:0000256" key="10">
    <source>
        <dbReference type="ARBA" id="ARBA00022645"/>
    </source>
</evidence>
<dbReference type="InterPro" id="IPR012338">
    <property type="entry name" value="Beta-lactam/transpept-like"/>
</dbReference>
<evidence type="ECO:0000259" key="30">
    <source>
        <dbReference type="Pfam" id="PF17092"/>
    </source>
</evidence>
<dbReference type="Gene3D" id="3.40.710.10">
    <property type="entry name" value="DD-peptidase/beta-lactamase superfamily"/>
    <property type="match status" value="2"/>
</dbReference>
<evidence type="ECO:0000256" key="5">
    <source>
        <dbReference type="ARBA" id="ARBA00007739"/>
    </source>
</evidence>
<evidence type="ECO:0000256" key="17">
    <source>
        <dbReference type="ARBA" id="ARBA00022968"/>
    </source>
</evidence>
<keyword evidence="13" id="KW-0808">Transferase</keyword>
<evidence type="ECO:0000256" key="12">
    <source>
        <dbReference type="ARBA" id="ARBA00022676"/>
    </source>
</evidence>
<keyword evidence="16" id="KW-0133">Cell shape</keyword>
<evidence type="ECO:0000256" key="20">
    <source>
        <dbReference type="ARBA" id="ARBA00023136"/>
    </source>
</evidence>
<dbReference type="SUPFAM" id="SSF53955">
    <property type="entry name" value="Lysozyme-like"/>
    <property type="match status" value="1"/>
</dbReference>
<evidence type="ECO:0000256" key="4">
    <source>
        <dbReference type="ARBA" id="ARBA00007090"/>
    </source>
</evidence>
<dbReference type="InterPro" id="IPR031376">
    <property type="entry name" value="PCB_OB"/>
</dbReference>
<evidence type="ECO:0000256" key="2">
    <source>
        <dbReference type="ARBA" id="ARBA00004249"/>
    </source>
</evidence>
<keyword evidence="12" id="KW-0328">Glycosyltransferase</keyword>
<evidence type="ECO:0000256" key="11">
    <source>
        <dbReference type="ARBA" id="ARBA00022670"/>
    </source>
</evidence>
<gene>
    <name evidence="31" type="ORF">EI167_04745</name>
</gene>
<dbReference type="EMBL" id="RRZA01000009">
    <property type="protein sequence ID" value="MBE0456767.1"/>
    <property type="molecule type" value="Genomic_DNA"/>
</dbReference>
<comment type="catalytic activity">
    <reaction evidence="24">
        <text>Preferential cleavage: (Ac)2-L-Lys-D-Ala-|-D-Ala. Also transpeptidation of peptidyl-alanyl moieties that are N-acyl substituents of D-alanine.</text>
        <dbReference type="EC" id="3.4.16.4"/>
    </reaction>
</comment>
<dbReference type="Proteomes" id="UP000707245">
    <property type="component" value="Unassembled WGS sequence"/>
</dbReference>
<feature type="domain" description="Penicillin-binding protein OB-like" evidence="30">
    <location>
        <begin position="317"/>
        <end position="428"/>
    </location>
</feature>
<evidence type="ECO:0000256" key="19">
    <source>
        <dbReference type="ARBA" id="ARBA00022989"/>
    </source>
</evidence>
<evidence type="ECO:0000256" key="13">
    <source>
        <dbReference type="ARBA" id="ARBA00022679"/>
    </source>
</evidence>
<evidence type="ECO:0000256" key="6">
    <source>
        <dbReference type="ARBA" id="ARBA00012448"/>
    </source>
</evidence>
<dbReference type="Gene3D" id="1.10.3810.10">
    <property type="entry name" value="Biosynthetic peptidoglycan transglycosylase-like"/>
    <property type="match status" value="1"/>
</dbReference>
<dbReference type="EC" id="2.4.99.28" evidence="25"/>
<keyword evidence="18" id="KW-0573">Peptidoglycan synthesis</keyword>
<evidence type="ECO:0000256" key="1">
    <source>
        <dbReference type="ARBA" id="ARBA00002624"/>
    </source>
</evidence>
<evidence type="ECO:0000256" key="27">
    <source>
        <dbReference type="SAM" id="Phobius"/>
    </source>
</evidence>
<keyword evidence="15" id="KW-0378">Hydrolase</keyword>
<dbReference type="InterPro" id="IPR001264">
    <property type="entry name" value="Glyco_trans_51"/>
</dbReference>
<comment type="function">
    <text evidence="1">Cell wall formation. Synthesis of cross-linked peptidoglycan from the lipid intermediates. The enzyme has a penicillin-insensitive transglycosylase N-terminal domain (formation of linear glycan strands) and a penicillin-sensitive transpeptidase C-terminal domain (cross-linking of the peptide subunits).</text>
</comment>
<dbReference type="InterPro" id="IPR036950">
    <property type="entry name" value="PBP_transglycosylase"/>
</dbReference>
<dbReference type="PANTHER" id="PTHR32282">
    <property type="entry name" value="BINDING PROTEIN TRANSPEPTIDASE, PUTATIVE-RELATED"/>
    <property type="match status" value="1"/>
</dbReference>
<evidence type="ECO:0000256" key="15">
    <source>
        <dbReference type="ARBA" id="ARBA00022801"/>
    </source>
</evidence>
<comment type="catalytic activity">
    <reaction evidence="26">
        <text>[GlcNAc-(1-&gt;4)-Mur2Ac(oyl-L-Ala-gamma-D-Glu-L-Lys-D-Ala-D-Ala)](n)-di-trans,octa-cis-undecaprenyl diphosphate + beta-D-GlcNAc-(1-&gt;4)-Mur2Ac(oyl-L-Ala-gamma-D-Glu-L-Lys-D-Ala-D-Ala)-di-trans,octa-cis-undecaprenyl diphosphate = [GlcNAc-(1-&gt;4)-Mur2Ac(oyl-L-Ala-gamma-D-Glu-L-Lys-D-Ala-D-Ala)](n+1)-di-trans,octa-cis-undecaprenyl diphosphate + di-trans,octa-cis-undecaprenyl diphosphate + H(+)</text>
        <dbReference type="Rhea" id="RHEA:23708"/>
        <dbReference type="Rhea" id="RHEA-COMP:9602"/>
        <dbReference type="Rhea" id="RHEA-COMP:9603"/>
        <dbReference type="ChEBI" id="CHEBI:15378"/>
        <dbReference type="ChEBI" id="CHEBI:58405"/>
        <dbReference type="ChEBI" id="CHEBI:60033"/>
        <dbReference type="ChEBI" id="CHEBI:78435"/>
        <dbReference type="EC" id="2.4.99.28"/>
    </reaction>
</comment>
<keyword evidence="14 27" id="KW-0812">Transmembrane</keyword>
<evidence type="ECO:0000256" key="7">
    <source>
        <dbReference type="ARBA" id="ARBA00018638"/>
    </source>
</evidence>
<keyword evidence="22" id="KW-0511">Multifunctional enzyme</keyword>
<dbReference type="NCBIfam" id="TIGR02074">
    <property type="entry name" value="PBP_1a_fam"/>
    <property type="match status" value="1"/>
</dbReference>
<keyword evidence="17" id="KW-0735">Signal-anchor</keyword>
<evidence type="ECO:0000256" key="25">
    <source>
        <dbReference type="ARBA" id="ARBA00044770"/>
    </source>
</evidence>
<keyword evidence="9" id="KW-0997">Cell inner membrane</keyword>
<comment type="pathway">
    <text evidence="3">Cell wall biogenesis; peptidoglycan biosynthesis.</text>
</comment>
<evidence type="ECO:0000256" key="14">
    <source>
        <dbReference type="ARBA" id="ARBA00022692"/>
    </source>
</evidence>
<evidence type="ECO:0000256" key="16">
    <source>
        <dbReference type="ARBA" id="ARBA00022960"/>
    </source>
</evidence>
<evidence type="ECO:0000256" key="23">
    <source>
        <dbReference type="ARBA" id="ARBA00023316"/>
    </source>
</evidence>
<evidence type="ECO:0000256" key="18">
    <source>
        <dbReference type="ARBA" id="ARBA00022984"/>
    </source>
</evidence>
<dbReference type="InterPro" id="IPR050396">
    <property type="entry name" value="Glycosyltr_51/Transpeptidase"/>
</dbReference>
<evidence type="ECO:0000259" key="28">
    <source>
        <dbReference type="Pfam" id="PF00905"/>
    </source>
</evidence>
<organism evidence="31 32">
    <name type="scientific">Pseudoalteromonas prydzensis</name>
    <dbReference type="NCBI Taxonomy" id="182141"/>
    <lineage>
        <taxon>Bacteria</taxon>
        <taxon>Pseudomonadati</taxon>
        <taxon>Pseudomonadota</taxon>
        <taxon>Gammaproteobacteria</taxon>
        <taxon>Alteromonadales</taxon>
        <taxon>Pseudoalteromonadaceae</taxon>
        <taxon>Pseudoalteromonas</taxon>
    </lineage>
</organism>
<reference evidence="31 32" key="1">
    <citation type="submission" date="2020-07" db="EMBL/GenBank/DDBJ databases">
        <title>Halophilic bacteria isolated from french cheeses.</title>
        <authorList>
            <person name="Kothe C.I."/>
            <person name="Farah-Kraiem B."/>
            <person name="Renault P."/>
            <person name="Dridi B."/>
        </authorList>
    </citation>
    <scope>NUCLEOTIDE SEQUENCE [LARGE SCALE GENOMIC DNA]</scope>
    <source>
        <strain evidence="31 32">FME14</strain>
    </source>
</reference>
<accession>A0ABR9FJ04</accession>
<evidence type="ECO:0000313" key="32">
    <source>
        <dbReference type="Proteomes" id="UP000707245"/>
    </source>
</evidence>
<protein>
    <recommendedName>
        <fullName evidence="7">Penicillin-binding protein 1A</fullName>
        <ecNumber evidence="25">2.4.99.28</ecNumber>
        <ecNumber evidence="6">3.4.16.4</ecNumber>
    </recommendedName>
</protein>
<dbReference type="PANTHER" id="PTHR32282:SF27">
    <property type="entry name" value="PENICILLIN-BINDING PROTEIN 1A"/>
    <property type="match status" value="1"/>
</dbReference>
<evidence type="ECO:0000256" key="21">
    <source>
        <dbReference type="ARBA" id="ARBA00023251"/>
    </source>
</evidence>
<dbReference type="EC" id="3.4.16.4" evidence="6"/>
<keyword evidence="21" id="KW-0046">Antibiotic resistance</keyword>
<feature type="domain" description="Glycosyl transferase family 51" evidence="29">
    <location>
        <begin position="56"/>
        <end position="229"/>
    </location>
</feature>
<dbReference type="Pfam" id="PF00905">
    <property type="entry name" value="Transpeptidase"/>
    <property type="match status" value="1"/>
</dbReference>
<feature type="domain" description="Penicillin-binding protein transpeptidase" evidence="28">
    <location>
        <begin position="432"/>
        <end position="711"/>
    </location>
</feature>
<dbReference type="Pfam" id="PF00912">
    <property type="entry name" value="Transgly"/>
    <property type="match status" value="1"/>
</dbReference>
<evidence type="ECO:0000256" key="24">
    <source>
        <dbReference type="ARBA" id="ARBA00034000"/>
    </source>
</evidence>
<comment type="caution">
    <text evidence="31">The sequence shown here is derived from an EMBL/GenBank/DDBJ whole genome shotgun (WGS) entry which is preliminary data.</text>
</comment>
<keyword evidence="32" id="KW-1185">Reference proteome</keyword>
<name>A0ABR9FJ04_9GAMM</name>
<dbReference type="SUPFAM" id="SSF56601">
    <property type="entry name" value="beta-lactamase/transpeptidase-like"/>
    <property type="match status" value="1"/>
</dbReference>
<comment type="subcellular location">
    <subcellularLocation>
        <location evidence="2">Cell inner membrane</location>
        <topology evidence="2">Single-pass type II membrane protein</topology>
    </subcellularLocation>
</comment>
<evidence type="ECO:0000256" key="8">
    <source>
        <dbReference type="ARBA" id="ARBA00022475"/>
    </source>
</evidence>
<sequence length="833" mass="92501">MILLKRTLQFFIICTFLGLITLVSLYYYVKSDIPSVQVLKDVQLQTPMQVFSKDGLLINQFGEKRRIPVTIDKIPQPLINAILATEDNRFYDHIGIDPIGILRSALVLISTGEKKQGASTITMQLARNFFLTREKAYIRKVKEIFIALHIENLLSKDEILALYLNKIELGNRAFGIGAAAQVYYGKDLNELNLAQMAMIAGLPKAPSALNPIRNPIRAKARRNVVLGRMLDENYISRAEYNEATNAPITAKFHGAEIELYAPYISEMVRAEMVARYGYERAYNTGFKVFTSVESDVQAAAQTALVNNLHAYDMRHGYRGPQQQLWNFATQTALSHSEILEKLKPVKEIGPLLAAAVLEVGEQSATVLLKNGEQASLDWDNLKWARKYITRYRQGFPPKTAGDILNPGEQILLRKNDDGSYLLSQLPEASSALVSLDPNDGRIKAIVGGYSFEQSQYNRAVQAKRQVGSNIKPFIYSAALNNGYTLASILNDAPINQWDKSLGVAWRPKNSPAVYNGPIRIRRALAQSKNVISVRLLRGVGLQRTADHLLKFGFQNSDINRSESLALGSASITPLELARGMSAFANGGHLITPYFINEIQDSAGNVLFKTEPLLACDPVIPQLTIKQFELTPELANSQEPIATHCAPRIISKQNAFLIADAMHSAVWGGGSWAHKTGWSGTGWRAQALERRDLSGKTGTTNDSVDTWFSGFNRDIMTSVWVGFDNPGNPLGRSTYNNNMDKNQISGAESGAKTAQPAWVEFMRVALAGKPEAPIEPPEGLVSVRIDLATGLLSQKNDYTSRFEYFEKGTSPTKYVMQHVENVFEEDTKTEEELF</sequence>
<dbReference type="InterPro" id="IPR001460">
    <property type="entry name" value="PCN-bd_Tpept"/>
</dbReference>
<evidence type="ECO:0000256" key="26">
    <source>
        <dbReference type="ARBA" id="ARBA00049902"/>
    </source>
</evidence>
<comment type="similarity">
    <text evidence="5">In the N-terminal section; belongs to the glycosyltransferase 51 family.</text>
</comment>